<evidence type="ECO:0000256" key="1">
    <source>
        <dbReference type="ARBA" id="ARBA00001917"/>
    </source>
</evidence>
<dbReference type="EMBL" id="CP098023">
    <property type="protein sequence ID" value="WKD51410.1"/>
    <property type="molecule type" value="Genomic_DNA"/>
</dbReference>
<evidence type="ECO:0000313" key="4">
    <source>
        <dbReference type="EMBL" id="WKD51410.1"/>
    </source>
</evidence>
<dbReference type="InterPro" id="IPR029039">
    <property type="entry name" value="Flavoprotein-like_sf"/>
</dbReference>
<keyword evidence="2" id="KW-0285">Flavoprotein</keyword>
<protein>
    <submittedName>
        <fullName evidence="4">NAD(P)H-dependent oxidoreductase</fullName>
    </submittedName>
</protein>
<evidence type="ECO:0000313" key="5">
    <source>
        <dbReference type="Proteomes" id="UP001321520"/>
    </source>
</evidence>
<dbReference type="PANTHER" id="PTHR30543">
    <property type="entry name" value="CHROMATE REDUCTASE"/>
    <property type="match status" value="1"/>
</dbReference>
<dbReference type="Pfam" id="PF03358">
    <property type="entry name" value="FMN_red"/>
    <property type="match status" value="1"/>
</dbReference>
<dbReference type="InterPro" id="IPR005025">
    <property type="entry name" value="FMN_Rdtase-like_dom"/>
</dbReference>
<dbReference type="PANTHER" id="PTHR30543:SF21">
    <property type="entry name" value="NAD(P)H-DEPENDENT FMN REDUCTASE LOT6"/>
    <property type="match status" value="1"/>
</dbReference>
<dbReference type="RefSeq" id="WP_301418661.1">
    <property type="nucleotide sequence ID" value="NZ_CP098023.1"/>
</dbReference>
<keyword evidence="2" id="KW-0288">FMN</keyword>
<accession>A0ABY9EIC4</accession>
<evidence type="ECO:0000256" key="2">
    <source>
        <dbReference type="ARBA" id="ARBA00022643"/>
    </source>
</evidence>
<gene>
    <name evidence="4" type="ORF">M8T91_08310</name>
</gene>
<sequence length="181" mass="20490">MSSITVLALCGSLRQESFNKKLMQQAIQLAPKELEFSLGNLSKIPLYNEDTKNAGFPDCVDRLNQLLIEADATLIVTPEYNYSIPGVLKNAIDWLSRYQPQGFYNKPVAIMGASPGRMGTCRCQYHLRQVMVFLNAWVLNMPEIMVSDASRAFDHQGRLNDPKLVELVQKQMHGLKRMVQD</sequence>
<name>A0ABY9EIC4_9GAMM</name>
<organism evidence="4 5">
    <name type="scientific">Microbulbifer spongiae</name>
    <dbReference type="NCBI Taxonomy" id="2944933"/>
    <lineage>
        <taxon>Bacteria</taxon>
        <taxon>Pseudomonadati</taxon>
        <taxon>Pseudomonadota</taxon>
        <taxon>Gammaproteobacteria</taxon>
        <taxon>Cellvibrionales</taxon>
        <taxon>Microbulbiferaceae</taxon>
        <taxon>Microbulbifer</taxon>
    </lineage>
</organism>
<dbReference type="SUPFAM" id="SSF52218">
    <property type="entry name" value="Flavoproteins"/>
    <property type="match status" value="1"/>
</dbReference>
<feature type="domain" description="NADPH-dependent FMN reductase-like" evidence="3">
    <location>
        <begin position="5"/>
        <end position="149"/>
    </location>
</feature>
<evidence type="ECO:0000259" key="3">
    <source>
        <dbReference type="Pfam" id="PF03358"/>
    </source>
</evidence>
<dbReference type="Proteomes" id="UP001321520">
    <property type="component" value="Chromosome"/>
</dbReference>
<keyword evidence="5" id="KW-1185">Reference proteome</keyword>
<proteinExistence type="predicted"/>
<comment type="cofactor">
    <cofactor evidence="1">
        <name>FMN</name>
        <dbReference type="ChEBI" id="CHEBI:58210"/>
    </cofactor>
</comment>
<dbReference type="InterPro" id="IPR050712">
    <property type="entry name" value="NAD(P)H-dep_reductase"/>
</dbReference>
<reference evidence="4 5" key="1">
    <citation type="submission" date="2022-05" db="EMBL/GenBank/DDBJ databases">
        <title>Microbulbifer sp. nov., isolated from sponge.</title>
        <authorList>
            <person name="Gao L."/>
        </authorList>
    </citation>
    <scope>NUCLEOTIDE SEQUENCE [LARGE SCALE GENOMIC DNA]</scope>
    <source>
        <strain evidence="4 5">MI-G</strain>
    </source>
</reference>
<dbReference type="Gene3D" id="3.40.50.360">
    <property type="match status" value="1"/>
</dbReference>